<keyword evidence="12 16" id="KW-1133">Transmembrane helix</keyword>
<accession>K0JBX1</accession>
<evidence type="ECO:0000256" key="5">
    <source>
        <dbReference type="ARBA" id="ARBA00022475"/>
    </source>
</evidence>
<dbReference type="CDD" id="cd18603">
    <property type="entry name" value="ABC_6TM_MRP1_2_3_6_D2_like"/>
    <property type="match status" value="1"/>
</dbReference>
<dbReference type="SUPFAM" id="SSF90123">
    <property type="entry name" value="ABC transporter transmembrane region"/>
    <property type="match status" value="2"/>
</dbReference>
<dbReference type="CDD" id="cd03250">
    <property type="entry name" value="ABCC_MRP_domain1"/>
    <property type="match status" value="1"/>
</dbReference>
<keyword evidence="8" id="KW-0677">Repeat</keyword>
<protein>
    <recommendedName>
        <fullName evidence="14">ABC-type glutathione-S-conjugate transporter</fullName>
        <ecNumber evidence="14">7.6.2.3</ecNumber>
    </recommendedName>
</protein>
<keyword evidence="7 16" id="KW-0812">Transmembrane</keyword>
<keyword evidence="6" id="KW-0926">Vacuole</keyword>
<comment type="catalytic activity">
    <reaction evidence="15">
        <text>leukotriene C4(in) + ATP + H2O = leukotriene C4(out) + ADP + phosphate + H(+)</text>
        <dbReference type="Rhea" id="RHEA:38963"/>
        <dbReference type="ChEBI" id="CHEBI:15377"/>
        <dbReference type="ChEBI" id="CHEBI:15378"/>
        <dbReference type="ChEBI" id="CHEBI:30616"/>
        <dbReference type="ChEBI" id="CHEBI:43474"/>
        <dbReference type="ChEBI" id="CHEBI:57973"/>
        <dbReference type="ChEBI" id="CHEBI:456216"/>
    </reaction>
    <physiologicalReaction direction="left-to-right" evidence="15">
        <dbReference type="Rhea" id="RHEA:38964"/>
    </physiologicalReaction>
</comment>
<feature type="transmembrane region" description="Helical" evidence="16">
    <location>
        <begin position="67"/>
        <end position="88"/>
    </location>
</feature>
<dbReference type="InterPro" id="IPR027417">
    <property type="entry name" value="P-loop_NTPase"/>
</dbReference>
<dbReference type="EMBL" id="HE599221">
    <property type="protein sequence ID" value="CCD42045.1"/>
    <property type="molecule type" value="mRNA"/>
</dbReference>
<dbReference type="SUPFAM" id="SSF52540">
    <property type="entry name" value="P-loop containing nucleoside triphosphate hydrolases"/>
    <property type="match status" value="2"/>
</dbReference>
<evidence type="ECO:0000256" key="4">
    <source>
        <dbReference type="ARBA" id="ARBA00022448"/>
    </source>
</evidence>
<reference evidence="19" key="2">
    <citation type="submission" date="2012-09" db="EMBL/GenBank/DDBJ databases">
        <title>cDNA Cloning and characterization of an ATP-binding cassette, sub-family C (ABCC/MRP), transmembrane transporter from the mussel Mytilus galloprovincialis.</title>
        <authorList>
            <person name="Lozano V."/>
            <person name="Martinez-Escauriaza R."/>
            <person name="Perez-Paralle M.L."/>
            <person name="Sanchez J.L."/>
            <person name="Pazos A.J."/>
        </authorList>
    </citation>
    <scope>NUCLEOTIDE SEQUENCE</scope>
    <source>
        <tissue evidence="19">Digestive gland</tissue>
    </source>
</reference>
<feature type="transmembrane region" description="Helical" evidence="16">
    <location>
        <begin position="32"/>
        <end position="55"/>
    </location>
</feature>
<keyword evidence="4" id="KW-0813">Transport</keyword>
<evidence type="ECO:0000313" key="19">
    <source>
        <dbReference type="EMBL" id="CCD42045.1"/>
    </source>
</evidence>
<dbReference type="PROSITE" id="PS50893">
    <property type="entry name" value="ABC_TRANSPORTER_2"/>
    <property type="match status" value="2"/>
</dbReference>
<dbReference type="Gene3D" id="1.20.1560.10">
    <property type="entry name" value="ABC transporter type 1, transmembrane domain"/>
    <property type="match status" value="2"/>
</dbReference>
<name>K0JBX1_MYTGA</name>
<evidence type="ECO:0000256" key="7">
    <source>
        <dbReference type="ARBA" id="ARBA00022692"/>
    </source>
</evidence>
<feature type="transmembrane region" description="Helical" evidence="16">
    <location>
        <begin position="159"/>
        <end position="178"/>
    </location>
</feature>
<dbReference type="FunFam" id="1.20.1560.10:FF:000020">
    <property type="entry name" value="ABC metal ion transporter"/>
    <property type="match status" value="1"/>
</dbReference>
<dbReference type="InterPro" id="IPR003439">
    <property type="entry name" value="ABC_transporter-like_ATP-bd"/>
</dbReference>
<dbReference type="GO" id="GO:0016887">
    <property type="term" value="F:ATP hydrolysis activity"/>
    <property type="evidence" value="ECO:0007669"/>
    <property type="project" value="InterPro"/>
</dbReference>
<dbReference type="GO" id="GO:0005774">
    <property type="term" value="C:vacuolar membrane"/>
    <property type="evidence" value="ECO:0007669"/>
    <property type="project" value="UniProtKB-SubCell"/>
</dbReference>
<dbReference type="PROSITE" id="PS00211">
    <property type="entry name" value="ABC_TRANSPORTER_1"/>
    <property type="match status" value="1"/>
</dbReference>
<feature type="transmembrane region" description="Helical" evidence="16">
    <location>
        <begin position="425"/>
        <end position="447"/>
    </location>
</feature>
<comment type="subcellular location">
    <subcellularLocation>
        <location evidence="2">Cell membrane</location>
        <topology evidence="2">Multi-pass membrane protein</topology>
    </subcellularLocation>
    <subcellularLocation>
        <location evidence="1">Vacuole membrane</location>
        <topology evidence="1">Multi-pass membrane protein</topology>
    </subcellularLocation>
</comment>
<feature type="domain" description="ABC transmembrane type-1" evidence="18">
    <location>
        <begin position="307"/>
        <end position="596"/>
    </location>
</feature>
<feature type="transmembrane region" description="Helical" evidence="16">
    <location>
        <begin position="1094"/>
        <end position="1122"/>
    </location>
</feature>
<reference evidence="19" key="1">
    <citation type="submission" date="2011-09" db="EMBL/GenBank/DDBJ databases">
        <authorList>
            <person name="Pazos A."/>
        </authorList>
    </citation>
    <scope>NUCLEOTIDE SEQUENCE</scope>
    <source>
        <tissue evidence="19">Digestive gland</tissue>
    </source>
</reference>
<feature type="transmembrane region" description="Helical" evidence="16">
    <location>
        <begin position="125"/>
        <end position="147"/>
    </location>
</feature>
<dbReference type="Pfam" id="PF24357">
    <property type="entry name" value="TMD0_ABC"/>
    <property type="match status" value="1"/>
</dbReference>
<dbReference type="InterPro" id="IPR017871">
    <property type="entry name" value="ABC_transporter-like_CS"/>
</dbReference>
<evidence type="ECO:0000256" key="11">
    <source>
        <dbReference type="ARBA" id="ARBA00022967"/>
    </source>
</evidence>
<keyword evidence="9" id="KW-0547">Nucleotide-binding</keyword>
<dbReference type="InterPro" id="IPR005292">
    <property type="entry name" value="MRP"/>
</dbReference>
<dbReference type="InterPro" id="IPR050173">
    <property type="entry name" value="ABC_transporter_C-like"/>
</dbReference>
<feature type="transmembrane region" description="Helical" evidence="16">
    <location>
        <begin position="100"/>
        <end position="118"/>
    </location>
</feature>
<dbReference type="FunFam" id="3.40.50.300:FF:000074">
    <property type="entry name" value="Multidrug resistance-associated protein 5 isoform 1"/>
    <property type="match status" value="1"/>
</dbReference>
<dbReference type="PANTHER" id="PTHR24223:SF443">
    <property type="entry name" value="MULTIDRUG-RESISTANCE LIKE PROTEIN 1, ISOFORM I"/>
    <property type="match status" value="1"/>
</dbReference>
<evidence type="ECO:0000256" key="10">
    <source>
        <dbReference type="ARBA" id="ARBA00022840"/>
    </source>
</evidence>
<feature type="transmembrane region" description="Helical" evidence="16">
    <location>
        <begin position="453"/>
        <end position="473"/>
    </location>
</feature>
<gene>
    <name evidence="19" type="primary">mrp</name>
</gene>
<evidence type="ECO:0000256" key="12">
    <source>
        <dbReference type="ARBA" id="ARBA00022989"/>
    </source>
</evidence>
<keyword evidence="13 16" id="KW-0472">Membrane</keyword>
<evidence type="ECO:0000256" key="13">
    <source>
        <dbReference type="ARBA" id="ARBA00023136"/>
    </source>
</evidence>
<dbReference type="GO" id="GO:0005886">
    <property type="term" value="C:plasma membrane"/>
    <property type="evidence" value="ECO:0007669"/>
    <property type="project" value="UniProtKB-SubCell"/>
</dbReference>
<dbReference type="FunFam" id="1.20.1560.10:FF:000001">
    <property type="entry name" value="ATP-binding cassette subfamily C member 1"/>
    <property type="match status" value="1"/>
</dbReference>
<evidence type="ECO:0000256" key="6">
    <source>
        <dbReference type="ARBA" id="ARBA00022554"/>
    </source>
</evidence>
<feature type="transmembrane region" description="Helical" evidence="16">
    <location>
        <begin position="351"/>
        <end position="369"/>
    </location>
</feature>
<evidence type="ECO:0000256" key="3">
    <source>
        <dbReference type="ARBA" id="ARBA00009726"/>
    </source>
</evidence>
<organism evidence="19">
    <name type="scientific">Mytilus galloprovincialis</name>
    <name type="common">Mediterranean mussel</name>
    <dbReference type="NCBI Taxonomy" id="29158"/>
    <lineage>
        <taxon>Eukaryota</taxon>
        <taxon>Metazoa</taxon>
        <taxon>Spiralia</taxon>
        <taxon>Lophotrochozoa</taxon>
        <taxon>Mollusca</taxon>
        <taxon>Bivalvia</taxon>
        <taxon>Autobranchia</taxon>
        <taxon>Pteriomorphia</taxon>
        <taxon>Mytilida</taxon>
        <taxon>Mytiloidea</taxon>
        <taxon>Mytilidae</taxon>
        <taxon>Mytilinae</taxon>
        <taxon>Mytilus</taxon>
    </lineage>
</organism>
<dbReference type="GO" id="GO:0015431">
    <property type="term" value="F:ABC-type glutathione S-conjugate transporter activity"/>
    <property type="evidence" value="ECO:0007669"/>
    <property type="project" value="UniProtKB-EC"/>
</dbReference>
<evidence type="ECO:0000256" key="2">
    <source>
        <dbReference type="ARBA" id="ARBA00004651"/>
    </source>
</evidence>
<evidence type="ECO:0000256" key="1">
    <source>
        <dbReference type="ARBA" id="ARBA00004128"/>
    </source>
</evidence>
<dbReference type="PANTHER" id="PTHR24223">
    <property type="entry name" value="ATP-BINDING CASSETTE SUB-FAMILY C"/>
    <property type="match status" value="1"/>
</dbReference>
<evidence type="ECO:0000256" key="8">
    <source>
        <dbReference type="ARBA" id="ARBA00022737"/>
    </source>
</evidence>
<dbReference type="Pfam" id="PF00005">
    <property type="entry name" value="ABC_tran"/>
    <property type="match status" value="2"/>
</dbReference>
<dbReference type="GO" id="GO:0000323">
    <property type="term" value="C:lytic vacuole"/>
    <property type="evidence" value="ECO:0007669"/>
    <property type="project" value="UniProtKB-ARBA"/>
</dbReference>
<dbReference type="InterPro" id="IPR011527">
    <property type="entry name" value="ABC1_TM_dom"/>
</dbReference>
<feature type="domain" description="ABC transporter" evidence="17">
    <location>
        <begin position="628"/>
        <end position="852"/>
    </location>
</feature>
<evidence type="ECO:0000259" key="17">
    <source>
        <dbReference type="PROSITE" id="PS50893"/>
    </source>
</evidence>
<dbReference type="GO" id="GO:0005524">
    <property type="term" value="F:ATP binding"/>
    <property type="evidence" value="ECO:0007669"/>
    <property type="project" value="UniProtKB-KW"/>
</dbReference>
<dbReference type="CDD" id="cd18595">
    <property type="entry name" value="ABC_6TM_MRP1_2_3_6_D1_like"/>
    <property type="match status" value="1"/>
</dbReference>
<keyword evidence="11" id="KW-1278">Translocase</keyword>
<evidence type="ECO:0000256" key="16">
    <source>
        <dbReference type="SAM" id="Phobius"/>
    </source>
</evidence>
<proteinExistence type="evidence at transcript level"/>
<dbReference type="Gene3D" id="3.40.50.300">
    <property type="entry name" value="P-loop containing nucleotide triphosphate hydrolases"/>
    <property type="match status" value="2"/>
</dbReference>
<evidence type="ECO:0000256" key="9">
    <source>
        <dbReference type="ARBA" id="ARBA00022741"/>
    </source>
</evidence>
<dbReference type="SMART" id="SM00382">
    <property type="entry name" value="AAA"/>
    <property type="match status" value="2"/>
</dbReference>
<dbReference type="NCBIfam" id="TIGR00957">
    <property type="entry name" value="MRP_assoc_pro"/>
    <property type="match status" value="1"/>
</dbReference>
<dbReference type="InterPro" id="IPR056227">
    <property type="entry name" value="TMD0_ABC"/>
</dbReference>
<sequence length="1524" mass="173287">MDRFCNGKPLWDSNLTWDGDWPEFTECFQDTILVWITSGWLWTTAPFYVIYLAQLSSTRCQWTWKTYTKLVLTVLLLALQSMDVVFAVSKLTNDWMKASVFAPIIEGITLILIMIYIAMERQKGLVTSGILFIYWTLSLLSSIIPFYSKIIKKEYETKLFEFVIFYLSFTFTVIQWILNSIAENHLQQKDMNPEQESSFLSRITFSWMTRLMMQGYKKPLTEDSVFGLKQRDTSQEAYSRFYNNWVTECASASHEYETANHQYHLQEAESETSYLLVKSHKNIKSQQHQTKPSLIKVLCRTFAVQLFIANIWKIVYDVTLFISPFLLKMLIDYTAASKDPEISNFTQEWKGYSLVAAFFVTILIQSLMFHQQSFWSMTLGMRVKSALMSAVYQKALRMTSEARQNSTVGEIVNLMSIDAQNIQDFISYFWVLWSSPLQSCFSLYFLYDTMGHSMWSGIGVLLILIPLNGFVISKIHKLQAQQMRQKDERIKLLSEVLNGIKILKMYAWEMAFKDKVLIIRNMELKILFKAAIYRIVIIFSRAVAPYFVSLATFATYIFMSSDHYLDAKKAFVAISLFNILRVAISFAPMAVNKTIKASVSFHRLNKYLNSKDLNPTNVVHNTPKDDAIVIEDGTFSWDPDGGKCFRNINITIPEKKLVAVVGHVGCGKSSLLSSILGDMTKVKGSVRVKGKISYVPQQAWIQNASVVDNILFGCEMDQKKYKDVIDACALRTDLDILPASDRTELGEKGINLSGGQKQRISLARAVYHDTDIYLLDDPLSSVDSNVGKHIFEKVIGNTGLLSDKTRVLVTHGLRWLPFVDKIIVMVDGSISEIGTYEELLSHDGAFAQFLKMYIIETAEDEDDPEEEKIKTDISQRLISGGSGDNYDRLLETQTDDVKLLMKICESKRLRNGSKLSQESFVEVPVQKSKLTTDETTEEGHVRLSIFITYAKAIGLVIVGIILFVYALYQISSVLANIWLSQWTSDSVLTNRTLGKPDSHTYMAKNNYYLLVYGGFGIAQAVFVLVFIGIFMVRSITATKLLHERLLHSVIRSPMSFFDTTPFGRIVNRFSADTDTIDNDLPTTVQKWLECVFRVISTLVVISYSTPLFCAVIVPFGVAYFFLQRFYVATSRQLKRLQSKTRSPIYSHFSETISGATVIRAYCAEKSFIKTSNDRINLNQRFQYAIISANRWLGIRLEFFGNIIICSAALLAVLSRGSIEGAIVGLSISYALQMTDNLNWFVRMTSDLETNIVSVERVKEYTDIPAEAELYNDYKLPVNTNQQGVIEFQQYSTRYRDGLSLVLKNITFKIEPGEKVGIVGRTGAGKTSLSQAIFRLIEPTTGRIIVDGEDISMMGLHDCRSKVTVLPQDPVLFSGSLRMNIDPMEHHTDDQIWRALEHAHIKDFIQHLPSKLDYDCGEGGQNLSIGQRQLISLARSILRKSKILILDEATAAVDMEKDALIQQTIREEFSECTVLTIAHRLNTVMDYNRIMVLDNGKIIQFDTPENLLRHPGGLFYQLAKDSGII</sequence>
<comment type="similarity">
    <text evidence="3">Belongs to the ABC transporter superfamily. ABCC family. Conjugate transporter (TC 3.A.1.208) subfamily.</text>
</comment>
<dbReference type="Pfam" id="PF00664">
    <property type="entry name" value="ABC_membrane"/>
    <property type="match status" value="2"/>
</dbReference>
<evidence type="ECO:0000256" key="15">
    <source>
        <dbReference type="ARBA" id="ARBA00047523"/>
    </source>
</evidence>
<feature type="domain" description="ABC transporter" evidence="17">
    <location>
        <begin position="1285"/>
        <end position="1519"/>
    </location>
</feature>
<feature type="transmembrane region" description="Helical" evidence="16">
    <location>
        <begin position="314"/>
        <end position="331"/>
    </location>
</feature>
<dbReference type="CDD" id="cd03244">
    <property type="entry name" value="ABCC_MRP_domain2"/>
    <property type="match status" value="1"/>
</dbReference>
<evidence type="ECO:0000259" key="18">
    <source>
        <dbReference type="PROSITE" id="PS50929"/>
    </source>
</evidence>
<dbReference type="InterPro" id="IPR003593">
    <property type="entry name" value="AAA+_ATPase"/>
</dbReference>
<feature type="transmembrane region" description="Helical" evidence="16">
    <location>
        <begin position="531"/>
        <end position="558"/>
    </location>
</feature>
<dbReference type="PROSITE" id="PS50929">
    <property type="entry name" value="ABC_TM1F"/>
    <property type="match status" value="2"/>
</dbReference>
<feature type="transmembrane region" description="Helical" evidence="16">
    <location>
        <begin position="952"/>
        <end position="979"/>
    </location>
</feature>
<keyword evidence="10 19" id="KW-0067">ATP-binding</keyword>
<feature type="transmembrane region" description="Helical" evidence="16">
    <location>
        <begin position="1007"/>
        <end position="1032"/>
    </location>
</feature>
<dbReference type="SMR" id="K0JBX1"/>
<keyword evidence="5" id="KW-1003">Cell membrane</keyword>
<dbReference type="InterPro" id="IPR036640">
    <property type="entry name" value="ABC1_TM_sf"/>
</dbReference>
<feature type="domain" description="ABC transmembrane type-1" evidence="18">
    <location>
        <begin position="960"/>
        <end position="1249"/>
    </location>
</feature>
<dbReference type="EC" id="7.6.2.3" evidence="14"/>
<evidence type="ECO:0000256" key="14">
    <source>
        <dbReference type="ARBA" id="ARBA00024220"/>
    </source>
</evidence>
<dbReference type="FunFam" id="3.40.50.300:FF:000293">
    <property type="entry name" value="ATP binding cassette subfamily C member 1"/>
    <property type="match status" value="1"/>
</dbReference>